<keyword evidence="5" id="KW-1185">Reference proteome</keyword>
<evidence type="ECO:0000256" key="1">
    <source>
        <dbReference type="SAM" id="MobiDB-lite"/>
    </source>
</evidence>
<reference evidence="4 5" key="1">
    <citation type="submission" date="2021-06" db="EMBL/GenBank/DDBJ databases">
        <authorList>
            <person name="Kallberg Y."/>
            <person name="Tangrot J."/>
            <person name="Rosling A."/>
        </authorList>
    </citation>
    <scope>NUCLEOTIDE SEQUENCE [LARGE SCALE GENOMIC DNA]</scope>
    <source>
        <strain evidence="4 5">120-4 pot B 10/14</strain>
    </source>
</reference>
<gene>
    <name evidence="4" type="ORF">GMARGA_LOCUS21410</name>
</gene>
<dbReference type="InterPro" id="IPR050566">
    <property type="entry name" value="Deoxyribonucleoside_kinase"/>
</dbReference>
<dbReference type="SUPFAM" id="SSF52540">
    <property type="entry name" value="P-loop containing nucleoside triphosphate hydrolases"/>
    <property type="match status" value="1"/>
</dbReference>
<evidence type="ECO:0000259" key="3">
    <source>
        <dbReference type="Pfam" id="PF01712"/>
    </source>
</evidence>
<keyword evidence="2" id="KW-1133">Transmembrane helix</keyword>
<dbReference type="InterPro" id="IPR027417">
    <property type="entry name" value="P-loop_NTPase"/>
</dbReference>
<dbReference type="EMBL" id="CAJVQB010019749">
    <property type="protein sequence ID" value="CAG8792184.1"/>
    <property type="molecule type" value="Genomic_DNA"/>
</dbReference>
<evidence type="ECO:0000256" key="2">
    <source>
        <dbReference type="SAM" id="Phobius"/>
    </source>
</evidence>
<sequence>MRKSKYNLILKIQFTGSLPDNNNRIQSTKNPSDNNNRIQSIGIPPDNNNRIQFTGILPDNNNRIQSTEIPSDNNNRIQSTGIPPNNNNRIQSTGNLPDNNRIQSTRILPNNLIRKKQTDILNYFKQIDQRRKIIFEDVVFNIGSINFITIFGSIGVGKTTFLRELKKYFEKQGKSVYLHEEVSLQIKKNLDIFYTDPERYSFILQDLIIEEFRKDIKIIKENEYDIFLMDRTNKDTKIFTKANISDKLQLEYLRKKLKKEEKINSKYSILIECSSKTCYKRQQKCNREGEEISFEYMKKICLLYKQYAYKLYSKYIIFNTEQIELKNYYKEFKEKNNSKLYTIEEKLEEEEENSITSYSINISEKDF</sequence>
<name>A0ABN7VRU6_GIGMA</name>
<feature type="region of interest" description="Disordered" evidence="1">
    <location>
        <begin position="17"/>
        <end position="100"/>
    </location>
</feature>
<feature type="compositionally biased region" description="Polar residues" evidence="1">
    <location>
        <begin position="17"/>
        <end position="39"/>
    </location>
</feature>
<dbReference type="PANTHER" id="PTHR10513:SF35">
    <property type="entry name" value="DEOXYADENOSINE KINASE"/>
    <property type="match status" value="1"/>
</dbReference>
<dbReference type="PANTHER" id="PTHR10513">
    <property type="entry name" value="DEOXYNUCLEOSIDE KINASE"/>
    <property type="match status" value="1"/>
</dbReference>
<comment type="caution">
    <text evidence="4">The sequence shown here is derived from an EMBL/GenBank/DDBJ whole genome shotgun (WGS) entry which is preliminary data.</text>
</comment>
<feature type="transmembrane region" description="Helical" evidence="2">
    <location>
        <begin position="138"/>
        <end position="157"/>
    </location>
</feature>
<feature type="domain" description="Deoxynucleoside kinase" evidence="3">
    <location>
        <begin position="148"/>
        <end position="322"/>
    </location>
</feature>
<accession>A0ABN7VRU6</accession>
<feature type="compositionally biased region" description="Polar residues" evidence="1">
    <location>
        <begin position="59"/>
        <end position="100"/>
    </location>
</feature>
<evidence type="ECO:0000313" key="4">
    <source>
        <dbReference type="EMBL" id="CAG8792184.1"/>
    </source>
</evidence>
<dbReference type="InterPro" id="IPR031314">
    <property type="entry name" value="DNK_dom"/>
</dbReference>
<proteinExistence type="predicted"/>
<protein>
    <submittedName>
        <fullName evidence="4">41035_t:CDS:1</fullName>
    </submittedName>
</protein>
<evidence type="ECO:0000313" key="5">
    <source>
        <dbReference type="Proteomes" id="UP000789901"/>
    </source>
</evidence>
<organism evidence="4 5">
    <name type="scientific">Gigaspora margarita</name>
    <dbReference type="NCBI Taxonomy" id="4874"/>
    <lineage>
        <taxon>Eukaryota</taxon>
        <taxon>Fungi</taxon>
        <taxon>Fungi incertae sedis</taxon>
        <taxon>Mucoromycota</taxon>
        <taxon>Glomeromycotina</taxon>
        <taxon>Glomeromycetes</taxon>
        <taxon>Diversisporales</taxon>
        <taxon>Gigasporaceae</taxon>
        <taxon>Gigaspora</taxon>
    </lineage>
</organism>
<dbReference type="Proteomes" id="UP000789901">
    <property type="component" value="Unassembled WGS sequence"/>
</dbReference>
<dbReference type="Pfam" id="PF01712">
    <property type="entry name" value="dNK"/>
    <property type="match status" value="1"/>
</dbReference>
<dbReference type="Gene3D" id="3.40.50.300">
    <property type="entry name" value="P-loop containing nucleotide triphosphate hydrolases"/>
    <property type="match status" value="1"/>
</dbReference>
<keyword evidence="2" id="KW-0472">Membrane</keyword>
<keyword evidence="2" id="KW-0812">Transmembrane</keyword>